<dbReference type="SMART" id="SM00507">
    <property type="entry name" value="HNHc"/>
    <property type="match status" value="1"/>
</dbReference>
<proteinExistence type="inferred from homology"/>
<organism evidence="4 5">
    <name type="scientific">Labedaea rhizosphaerae</name>
    <dbReference type="NCBI Taxonomy" id="598644"/>
    <lineage>
        <taxon>Bacteria</taxon>
        <taxon>Bacillati</taxon>
        <taxon>Actinomycetota</taxon>
        <taxon>Actinomycetes</taxon>
        <taxon>Pseudonocardiales</taxon>
        <taxon>Pseudonocardiaceae</taxon>
        <taxon>Labedaea</taxon>
    </lineage>
</organism>
<dbReference type="Proteomes" id="UP000295444">
    <property type="component" value="Unassembled WGS sequence"/>
</dbReference>
<dbReference type="InterPro" id="IPR002711">
    <property type="entry name" value="HNH"/>
</dbReference>
<dbReference type="GO" id="GO:0003676">
    <property type="term" value="F:nucleic acid binding"/>
    <property type="evidence" value="ECO:0007669"/>
    <property type="project" value="InterPro"/>
</dbReference>
<dbReference type="CDD" id="cd00085">
    <property type="entry name" value="HNHc"/>
    <property type="match status" value="1"/>
</dbReference>
<dbReference type="Pfam" id="PF02720">
    <property type="entry name" value="DUF222"/>
    <property type="match status" value="1"/>
</dbReference>
<dbReference type="AlphaFoldDB" id="A0A4R6SHN2"/>
<dbReference type="OrthoDB" id="3576300at2"/>
<sequence>MDLGDLHELFAARRRLDLAIQDSVSRLDWSDSGYRRLWHFLKDTFRLTAAEAKRLENHIDLLCPQTAITGQPIPENLPVVRAAMAEGAISVDHVVIIDAALKEVPADHADRVEADLTELAREFAPPELKRLGRRIVEAVNPDGSPPPDAAAPENRLDLNRRGDGSVSGRFVLGAEAAATLLPLLSPLTKPQPGDHRSQPERQGDALAEVIRLAADAGTAPIEGGERPHVAVTVSLEALQTGLGRAVLDDGHGLTAAQARRLACDAGITRVVLGSKSQPIDIGETKRLADKRLRRALAIRDRGCAVPGCGRTPQQCHAHHVHHWADGGPTTLANMVLVCHYHHRLIHHAGWQVEMDDGMPVITKPSWMRPAA</sequence>
<evidence type="ECO:0000259" key="3">
    <source>
        <dbReference type="SMART" id="SM00507"/>
    </source>
</evidence>
<dbReference type="RefSeq" id="WP_133849911.1">
    <property type="nucleotide sequence ID" value="NZ_SNXZ01000002.1"/>
</dbReference>
<protein>
    <submittedName>
        <fullName evidence="4">Uncharacterized protein DUF222</fullName>
    </submittedName>
</protein>
<comment type="caution">
    <text evidence="4">The sequence shown here is derived from an EMBL/GenBank/DDBJ whole genome shotgun (WGS) entry which is preliminary data.</text>
</comment>
<evidence type="ECO:0000256" key="2">
    <source>
        <dbReference type="SAM" id="MobiDB-lite"/>
    </source>
</evidence>
<name>A0A4R6SHN2_LABRH</name>
<evidence type="ECO:0000313" key="4">
    <source>
        <dbReference type="EMBL" id="TDQ01314.1"/>
    </source>
</evidence>
<dbReference type="GO" id="GO:0008270">
    <property type="term" value="F:zinc ion binding"/>
    <property type="evidence" value="ECO:0007669"/>
    <property type="project" value="InterPro"/>
</dbReference>
<accession>A0A4R6SHN2</accession>
<dbReference type="Pfam" id="PF01844">
    <property type="entry name" value="HNH"/>
    <property type="match status" value="1"/>
</dbReference>
<dbReference type="InterPro" id="IPR003615">
    <property type="entry name" value="HNH_nuc"/>
</dbReference>
<keyword evidence="5" id="KW-1185">Reference proteome</keyword>
<dbReference type="EMBL" id="SNXZ01000002">
    <property type="protein sequence ID" value="TDQ01314.1"/>
    <property type="molecule type" value="Genomic_DNA"/>
</dbReference>
<feature type="region of interest" description="Disordered" evidence="2">
    <location>
        <begin position="138"/>
        <end position="162"/>
    </location>
</feature>
<gene>
    <name evidence="4" type="ORF">EV186_1021182</name>
</gene>
<feature type="domain" description="HNH nuclease" evidence="3">
    <location>
        <begin position="291"/>
        <end position="343"/>
    </location>
</feature>
<evidence type="ECO:0000256" key="1">
    <source>
        <dbReference type="ARBA" id="ARBA00023450"/>
    </source>
</evidence>
<comment type="similarity">
    <text evidence="1">Belongs to the Rv1128c/1148c/1588c/1702c/1945/3466 family.</text>
</comment>
<reference evidence="4 5" key="1">
    <citation type="submission" date="2019-03" db="EMBL/GenBank/DDBJ databases">
        <title>Genomic Encyclopedia of Type Strains, Phase IV (KMG-IV): sequencing the most valuable type-strain genomes for metagenomic binning, comparative biology and taxonomic classification.</title>
        <authorList>
            <person name="Goeker M."/>
        </authorList>
    </citation>
    <scope>NUCLEOTIDE SEQUENCE [LARGE SCALE GENOMIC DNA]</scope>
    <source>
        <strain evidence="4 5">DSM 45361</strain>
    </source>
</reference>
<evidence type="ECO:0000313" key="5">
    <source>
        <dbReference type="Proteomes" id="UP000295444"/>
    </source>
</evidence>
<dbReference type="Gene3D" id="1.10.30.50">
    <property type="match status" value="1"/>
</dbReference>
<dbReference type="GO" id="GO:0004519">
    <property type="term" value="F:endonuclease activity"/>
    <property type="evidence" value="ECO:0007669"/>
    <property type="project" value="InterPro"/>
</dbReference>
<dbReference type="InterPro" id="IPR003870">
    <property type="entry name" value="DUF222"/>
</dbReference>